<dbReference type="EMBL" id="FOMH01000011">
    <property type="protein sequence ID" value="SFD72738.1"/>
    <property type="molecule type" value="Genomic_DNA"/>
</dbReference>
<name>A0A1I1UST9_9FLAO</name>
<gene>
    <name evidence="2" type="ORF">SAMN05216297_111121</name>
</gene>
<sequence>MLAIIIPFFKLTFFEETLESLTNQTDKRFKVYIGDDASSEDCSAIIENYREKIDLVYHRFESNLGSISLTKQWNRCVELSQNEKWLMLLGDDDVLGNNVVQEFYNFINSTNKDPELIRLDLRVIDGKGEIKSQTFYHDNYETSEKLLDQMLLMKETITASEFIFRRDVYNKNQGFVEFPLAWFSDYATWLVFSKDKGIFYIKNASVYWRLSEYNISSVLSNENNIGLKIKSLFMFMYFLQSNYNIDKKRSKHYTHSQLVNFFGNISDFVKIRILSKELFKFKYRLADIIIIEFIFERLKRKKIKKLWKYLYRI</sequence>
<dbReference type="Proteomes" id="UP000199672">
    <property type="component" value="Unassembled WGS sequence"/>
</dbReference>
<dbReference type="InterPro" id="IPR029044">
    <property type="entry name" value="Nucleotide-diphossugar_trans"/>
</dbReference>
<dbReference type="PANTHER" id="PTHR22916:SF3">
    <property type="entry name" value="UDP-GLCNAC:BETAGAL BETA-1,3-N-ACETYLGLUCOSAMINYLTRANSFERASE-LIKE PROTEIN 1"/>
    <property type="match status" value="1"/>
</dbReference>
<protein>
    <submittedName>
        <fullName evidence="2">Glycosyltransferase, GT2 family</fullName>
    </submittedName>
</protein>
<dbReference type="AlphaFoldDB" id="A0A1I1UST9"/>
<dbReference type="RefSeq" id="WP_091496545.1">
    <property type="nucleotide sequence ID" value="NZ_FOMH01000011.1"/>
</dbReference>
<accession>A0A1I1UST9</accession>
<dbReference type="OrthoDB" id="1374586at2"/>
<keyword evidence="3" id="KW-1185">Reference proteome</keyword>
<dbReference type="GO" id="GO:0016758">
    <property type="term" value="F:hexosyltransferase activity"/>
    <property type="evidence" value="ECO:0007669"/>
    <property type="project" value="UniProtKB-ARBA"/>
</dbReference>
<dbReference type="CDD" id="cd00761">
    <property type="entry name" value="Glyco_tranf_GTA_type"/>
    <property type="match status" value="1"/>
</dbReference>
<keyword evidence="2" id="KW-0808">Transferase</keyword>
<evidence type="ECO:0000313" key="2">
    <source>
        <dbReference type="EMBL" id="SFD72738.1"/>
    </source>
</evidence>
<dbReference type="Pfam" id="PF00535">
    <property type="entry name" value="Glycos_transf_2"/>
    <property type="match status" value="1"/>
</dbReference>
<dbReference type="Gene3D" id="3.90.550.10">
    <property type="entry name" value="Spore Coat Polysaccharide Biosynthesis Protein SpsA, Chain A"/>
    <property type="match status" value="1"/>
</dbReference>
<dbReference type="STRING" id="739143.SAMN05216297_111121"/>
<dbReference type="InterPro" id="IPR001173">
    <property type="entry name" value="Glyco_trans_2-like"/>
</dbReference>
<reference evidence="3" key="1">
    <citation type="submission" date="2016-10" db="EMBL/GenBank/DDBJ databases">
        <authorList>
            <person name="Varghese N."/>
            <person name="Submissions S."/>
        </authorList>
    </citation>
    <scope>NUCLEOTIDE SEQUENCE [LARGE SCALE GENOMIC DNA]</scope>
    <source>
        <strain evidence="3">CGMCC 1.10370</strain>
    </source>
</reference>
<dbReference type="SUPFAM" id="SSF53448">
    <property type="entry name" value="Nucleotide-diphospho-sugar transferases"/>
    <property type="match status" value="1"/>
</dbReference>
<proteinExistence type="predicted"/>
<evidence type="ECO:0000259" key="1">
    <source>
        <dbReference type="Pfam" id="PF00535"/>
    </source>
</evidence>
<feature type="domain" description="Glycosyltransferase 2-like" evidence="1">
    <location>
        <begin position="4"/>
        <end position="169"/>
    </location>
</feature>
<organism evidence="2 3">
    <name type="scientific">Flavobacterium phragmitis</name>
    <dbReference type="NCBI Taxonomy" id="739143"/>
    <lineage>
        <taxon>Bacteria</taxon>
        <taxon>Pseudomonadati</taxon>
        <taxon>Bacteroidota</taxon>
        <taxon>Flavobacteriia</taxon>
        <taxon>Flavobacteriales</taxon>
        <taxon>Flavobacteriaceae</taxon>
        <taxon>Flavobacterium</taxon>
    </lineage>
</organism>
<evidence type="ECO:0000313" key="3">
    <source>
        <dbReference type="Proteomes" id="UP000199672"/>
    </source>
</evidence>
<dbReference type="PANTHER" id="PTHR22916">
    <property type="entry name" value="GLYCOSYLTRANSFERASE"/>
    <property type="match status" value="1"/>
</dbReference>